<name>A0A0A9HH98_ARUDO</name>
<accession>A0A0A9HH98</accession>
<reference evidence="1" key="2">
    <citation type="journal article" date="2015" name="Data Brief">
        <title>Shoot transcriptome of the giant reed, Arundo donax.</title>
        <authorList>
            <person name="Barrero R.A."/>
            <person name="Guerrero F.D."/>
            <person name="Moolhuijzen P."/>
            <person name="Goolsby J.A."/>
            <person name="Tidwell J."/>
            <person name="Bellgard S.E."/>
            <person name="Bellgard M.I."/>
        </authorList>
    </citation>
    <scope>NUCLEOTIDE SEQUENCE</scope>
    <source>
        <tissue evidence="1">Shoot tissue taken approximately 20 cm above the soil surface</tissue>
    </source>
</reference>
<proteinExistence type="predicted"/>
<evidence type="ECO:0000313" key="1">
    <source>
        <dbReference type="EMBL" id="JAE35179.1"/>
    </source>
</evidence>
<protein>
    <submittedName>
        <fullName evidence="1">Uncharacterized protein</fullName>
    </submittedName>
</protein>
<sequence>MCSGFDADL</sequence>
<dbReference type="EMBL" id="GBRH01162717">
    <property type="protein sequence ID" value="JAE35179.1"/>
    <property type="molecule type" value="Transcribed_RNA"/>
</dbReference>
<organism evidence="1">
    <name type="scientific">Arundo donax</name>
    <name type="common">Giant reed</name>
    <name type="synonym">Donax arundinaceus</name>
    <dbReference type="NCBI Taxonomy" id="35708"/>
    <lineage>
        <taxon>Eukaryota</taxon>
        <taxon>Viridiplantae</taxon>
        <taxon>Streptophyta</taxon>
        <taxon>Embryophyta</taxon>
        <taxon>Tracheophyta</taxon>
        <taxon>Spermatophyta</taxon>
        <taxon>Magnoliopsida</taxon>
        <taxon>Liliopsida</taxon>
        <taxon>Poales</taxon>
        <taxon>Poaceae</taxon>
        <taxon>PACMAD clade</taxon>
        <taxon>Arundinoideae</taxon>
        <taxon>Arundineae</taxon>
        <taxon>Arundo</taxon>
    </lineage>
</organism>
<reference evidence="1" key="1">
    <citation type="submission" date="2014-09" db="EMBL/GenBank/DDBJ databases">
        <authorList>
            <person name="Magalhaes I.L.F."/>
            <person name="Oliveira U."/>
            <person name="Santos F.R."/>
            <person name="Vidigal T.H.D.A."/>
            <person name="Brescovit A.D."/>
            <person name="Santos A.J."/>
        </authorList>
    </citation>
    <scope>NUCLEOTIDE SEQUENCE</scope>
    <source>
        <tissue evidence="1">Shoot tissue taken approximately 20 cm above the soil surface</tissue>
    </source>
</reference>